<evidence type="ECO:0000313" key="2">
    <source>
        <dbReference type="Proteomes" id="UP000615455"/>
    </source>
</evidence>
<reference evidence="2" key="1">
    <citation type="journal article" date="2019" name="Int. J. Syst. Evol. Microbiol.">
        <title>The Global Catalogue of Microorganisms (GCM) 10K type strain sequencing project: providing services to taxonomists for standard genome sequencing and annotation.</title>
        <authorList>
            <consortium name="The Broad Institute Genomics Platform"/>
            <consortium name="The Broad Institute Genome Sequencing Center for Infectious Disease"/>
            <person name="Wu L."/>
            <person name="Ma J."/>
        </authorList>
    </citation>
    <scope>NUCLEOTIDE SEQUENCE [LARGE SCALE GENOMIC DNA]</scope>
    <source>
        <strain evidence="2">CGMCC 1.15043</strain>
    </source>
</reference>
<name>A0ABQ2BT19_9BACL</name>
<proteinExistence type="predicted"/>
<comment type="caution">
    <text evidence="1">The sequence shown here is derived from an EMBL/GenBank/DDBJ whole genome shotgun (WGS) entry which is preliminary data.</text>
</comment>
<accession>A0ABQ2BT19</accession>
<dbReference type="Proteomes" id="UP000615455">
    <property type="component" value="Unassembled WGS sequence"/>
</dbReference>
<gene>
    <name evidence="1" type="ORF">GCM10008018_15030</name>
</gene>
<sequence>MHEYIKNVKFESETQNNGDKASQACYELRITLKFTQPDTTSWVSVFLLPEFNGQGGRLEFNDWSEGGENGNVHSFYFWRNNGYRT</sequence>
<organism evidence="1 2">
    <name type="scientific">Paenibacillus marchantiophytorum</name>
    <dbReference type="NCBI Taxonomy" id="1619310"/>
    <lineage>
        <taxon>Bacteria</taxon>
        <taxon>Bacillati</taxon>
        <taxon>Bacillota</taxon>
        <taxon>Bacilli</taxon>
        <taxon>Bacillales</taxon>
        <taxon>Paenibacillaceae</taxon>
        <taxon>Paenibacillus</taxon>
    </lineage>
</organism>
<evidence type="ECO:0000313" key="1">
    <source>
        <dbReference type="EMBL" id="GGI46019.1"/>
    </source>
</evidence>
<protein>
    <submittedName>
        <fullName evidence="1">Uncharacterized protein</fullName>
    </submittedName>
</protein>
<dbReference type="EMBL" id="BMHE01000005">
    <property type="protein sequence ID" value="GGI46019.1"/>
    <property type="molecule type" value="Genomic_DNA"/>
</dbReference>
<keyword evidence="2" id="KW-1185">Reference proteome</keyword>